<dbReference type="PROSITE" id="PS51257">
    <property type="entry name" value="PROKAR_LIPOPROTEIN"/>
    <property type="match status" value="1"/>
</dbReference>
<protein>
    <recommendedName>
        <fullName evidence="3">Lipoprotein</fullName>
    </recommendedName>
</protein>
<organism evidence="1 2">
    <name type="scientific">Actinoplanes auranticolor</name>
    <dbReference type="NCBI Taxonomy" id="47988"/>
    <lineage>
        <taxon>Bacteria</taxon>
        <taxon>Bacillati</taxon>
        <taxon>Actinomycetota</taxon>
        <taxon>Actinomycetes</taxon>
        <taxon>Micromonosporales</taxon>
        <taxon>Micromonosporaceae</taxon>
        <taxon>Actinoplanes</taxon>
    </lineage>
</organism>
<dbReference type="EMBL" id="BOQL01000011">
    <property type="protein sequence ID" value="GIM64461.1"/>
    <property type="molecule type" value="Genomic_DNA"/>
</dbReference>
<name>A0A919S5G5_9ACTN</name>
<evidence type="ECO:0000313" key="2">
    <source>
        <dbReference type="Proteomes" id="UP000681340"/>
    </source>
</evidence>
<dbReference type="AlphaFoldDB" id="A0A919S5G5"/>
<evidence type="ECO:0008006" key="3">
    <source>
        <dbReference type="Google" id="ProtNLM"/>
    </source>
</evidence>
<dbReference type="Proteomes" id="UP000681340">
    <property type="component" value="Unassembled WGS sequence"/>
</dbReference>
<reference evidence="1" key="1">
    <citation type="submission" date="2021-03" db="EMBL/GenBank/DDBJ databases">
        <title>Whole genome shotgun sequence of Actinoplanes auranticolor NBRC 12245.</title>
        <authorList>
            <person name="Komaki H."/>
            <person name="Tamura T."/>
        </authorList>
    </citation>
    <scope>NUCLEOTIDE SEQUENCE</scope>
    <source>
        <strain evidence="1">NBRC 12245</strain>
    </source>
</reference>
<sequence length="140" mass="14530">MRGRRSSSTVVWPVLLALTGLFLTGCGSVDDRGRAAGDVAVRLLTAVADRDGESACALLAPDTAAEVASSGERPCAEAVLDEELPEPGPVTGTAVYGQWAQVRLTGDTVFLAVFPGGWRVVAAGCTPRPERPYDCVLKGS</sequence>
<dbReference type="RefSeq" id="WP_246594918.1">
    <property type="nucleotide sequence ID" value="NZ_BAABEA010000051.1"/>
</dbReference>
<evidence type="ECO:0000313" key="1">
    <source>
        <dbReference type="EMBL" id="GIM64461.1"/>
    </source>
</evidence>
<comment type="caution">
    <text evidence="1">The sequence shown here is derived from an EMBL/GenBank/DDBJ whole genome shotgun (WGS) entry which is preliminary data.</text>
</comment>
<keyword evidence="2" id="KW-1185">Reference proteome</keyword>
<proteinExistence type="predicted"/>
<gene>
    <name evidence="1" type="ORF">Aau02nite_10510</name>
</gene>
<accession>A0A919S5G5</accession>